<dbReference type="EMBL" id="JH711579">
    <property type="protein sequence ID" value="EIW80543.1"/>
    <property type="molecule type" value="Genomic_DNA"/>
</dbReference>
<evidence type="ECO:0000313" key="1">
    <source>
        <dbReference type="EMBL" id="EIW80543.1"/>
    </source>
</evidence>
<reference evidence="2" key="1">
    <citation type="journal article" date="2012" name="Science">
        <title>The Paleozoic origin of enzymatic lignin decomposition reconstructed from 31 fungal genomes.</title>
        <authorList>
            <person name="Floudas D."/>
            <person name="Binder M."/>
            <person name="Riley R."/>
            <person name="Barry K."/>
            <person name="Blanchette R.A."/>
            <person name="Henrissat B."/>
            <person name="Martinez A.T."/>
            <person name="Otillar R."/>
            <person name="Spatafora J.W."/>
            <person name="Yadav J.S."/>
            <person name="Aerts A."/>
            <person name="Benoit I."/>
            <person name="Boyd A."/>
            <person name="Carlson A."/>
            <person name="Copeland A."/>
            <person name="Coutinho P.M."/>
            <person name="de Vries R.P."/>
            <person name="Ferreira P."/>
            <person name="Findley K."/>
            <person name="Foster B."/>
            <person name="Gaskell J."/>
            <person name="Glotzer D."/>
            <person name="Gorecki P."/>
            <person name="Heitman J."/>
            <person name="Hesse C."/>
            <person name="Hori C."/>
            <person name="Igarashi K."/>
            <person name="Jurgens J.A."/>
            <person name="Kallen N."/>
            <person name="Kersten P."/>
            <person name="Kohler A."/>
            <person name="Kuees U."/>
            <person name="Kumar T.K.A."/>
            <person name="Kuo A."/>
            <person name="LaButti K."/>
            <person name="Larrondo L.F."/>
            <person name="Lindquist E."/>
            <person name="Ling A."/>
            <person name="Lombard V."/>
            <person name="Lucas S."/>
            <person name="Lundell T."/>
            <person name="Martin R."/>
            <person name="McLaughlin D.J."/>
            <person name="Morgenstern I."/>
            <person name="Morin E."/>
            <person name="Murat C."/>
            <person name="Nagy L.G."/>
            <person name="Nolan M."/>
            <person name="Ohm R.A."/>
            <person name="Patyshakuliyeva A."/>
            <person name="Rokas A."/>
            <person name="Ruiz-Duenas F.J."/>
            <person name="Sabat G."/>
            <person name="Salamov A."/>
            <person name="Samejima M."/>
            <person name="Schmutz J."/>
            <person name="Slot J.C."/>
            <person name="St John F."/>
            <person name="Stenlid J."/>
            <person name="Sun H."/>
            <person name="Sun S."/>
            <person name="Syed K."/>
            <person name="Tsang A."/>
            <person name="Wiebenga A."/>
            <person name="Young D."/>
            <person name="Pisabarro A."/>
            <person name="Eastwood D.C."/>
            <person name="Martin F."/>
            <person name="Cullen D."/>
            <person name="Grigoriev I.V."/>
            <person name="Hibbett D.S."/>
        </authorList>
    </citation>
    <scope>NUCLEOTIDE SEQUENCE [LARGE SCALE GENOMIC DNA]</scope>
    <source>
        <strain evidence="2">RWD-64-598 SS2</strain>
    </source>
</reference>
<dbReference type="KEGG" id="cput:CONPUDRAFT_154571"/>
<dbReference type="Proteomes" id="UP000053558">
    <property type="component" value="Unassembled WGS sequence"/>
</dbReference>
<evidence type="ECO:0000313" key="2">
    <source>
        <dbReference type="Proteomes" id="UP000053558"/>
    </source>
</evidence>
<dbReference type="RefSeq" id="XP_007769475.1">
    <property type="nucleotide sequence ID" value="XM_007771285.1"/>
</dbReference>
<protein>
    <submittedName>
        <fullName evidence="1">Uncharacterized protein</fullName>
    </submittedName>
</protein>
<keyword evidence="2" id="KW-1185">Reference proteome</keyword>
<accession>A0A5M3MN63</accession>
<proteinExistence type="predicted"/>
<dbReference type="GeneID" id="19203281"/>
<gene>
    <name evidence="1" type="ORF">CONPUDRAFT_154571</name>
</gene>
<comment type="caution">
    <text evidence="1">The sequence shown here is derived from an EMBL/GenBank/DDBJ whole genome shotgun (WGS) entry which is preliminary data.</text>
</comment>
<name>A0A5M3MN63_CONPW</name>
<organism evidence="1 2">
    <name type="scientific">Coniophora puteana (strain RWD-64-598)</name>
    <name type="common">Brown rot fungus</name>
    <dbReference type="NCBI Taxonomy" id="741705"/>
    <lineage>
        <taxon>Eukaryota</taxon>
        <taxon>Fungi</taxon>
        <taxon>Dikarya</taxon>
        <taxon>Basidiomycota</taxon>
        <taxon>Agaricomycotina</taxon>
        <taxon>Agaricomycetes</taxon>
        <taxon>Agaricomycetidae</taxon>
        <taxon>Boletales</taxon>
        <taxon>Coniophorineae</taxon>
        <taxon>Coniophoraceae</taxon>
        <taxon>Coniophora</taxon>
    </lineage>
</organism>
<dbReference type="AlphaFoldDB" id="A0A5M3MN63"/>
<sequence length="131" mass="14890">MHTNGGLSMQLRRTCLNGIRKLRDRLIPSKRPYERPSNADIPRCFCIDELLELILDFVNDPASLASLARVCVALKEPAINALYTHLDNPFVVLMCLPHDLLAVVHEDSEADVPRRWVLVRNCPYFVVMHVG</sequence>